<gene>
    <name evidence="1" type="ORF">C8D72_0668</name>
</gene>
<accession>A0A3D9DYX9</accession>
<dbReference type="EMBL" id="QRDJ01000006">
    <property type="protein sequence ID" value="REC95996.1"/>
    <property type="molecule type" value="Genomic_DNA"/>
</dbReference>
<proteinExistence type="predicted"/>
<organism evidence="1 2">
    <name type="scientific">Kushneria indalinina DSM 14324</name>
    <dbReference type="NCBI Taxonomy" id="1122140"/>
    <lineage>
        <taxon>Bacteria</taxon>
        <taxon>Pseudomonadati</taxon>
        <taxon>Pseudomonadota</taxon>
        <taxon>Gammaproteobacteria</taxon>
        <taxon>Oceanospirillales</taxon>
        <taxon>Halomonadaceae</taxon>
        <taxon>Kushneria</taxon>
    </lineage>
</organism>
<name>A0A3D9DYX9_9GAMM</name>
<sequence>MNMWGTLVKLDSNRKPLIATTVLLISLQGCVSITGEPNIDKTTPVFETQANQDNQFNQSISLRSIENFRGTSIFPIAGHVSPNMPEHAAREALENGMKSAGIYAPFEDSRYVLDVKMLETGEEGALSSASTFSGITRDMEVQYVLSSKEPDRKLFNEIVKSTGYASCSNGDGCVSFYLVERVAAERSYKESFTKAINAILELGARTLDT</sequence>
<evidence type="ECO:0000313" key="2">
    <source>
        <dbReference type="Proteomes" id="UP000256334"/>
    </source>
</evidence>
<keyword evidence="2" id="KW-1185">Reference proteome</keyword>
<protein>
    <submittedName>
        <fullName evidence="1">Uncharacterized protein</fullName>
    </submittedName>
</protein>
<evidence type="ECO:0000313" key="1">
    <source>
        <dbReference type="EMBL" id="REC95996.1"/>
    </source>
</evidence>
<comment type="caution">
    <text evidence="1">The sequence shown here is derived from an EMBL/GenBank/DDBJ whole genome shotgun (WGS) entry which is preliminary data.</text>
</comment>
<reference evidence="1 2" key="1">
    <citation type="submission" date="2018-07" db="EMBL/GenBank/DDBJ databases">
        <title>Genomic Encyclopedia of Type Strains, Phase IV (KMG-IV): sequencing the most valuable type-strain genomes for metagenomic binning, comparative biology and taxonomic classification.</title>
        <authorList>
            <person name="Goeker M."/>
        </authorList>
    </citation>
    <scope>NUCLEOTIDE SEQUENCE [LARGE SCALE GENOMIC DNA]</scope>
    <source>
        <strain evidence="1 2">DSM 14324</strain>
    </source>
</reference>
<dbReference type="AlphaFoldDB" id="A0A3D9DYX9"/>
<dbReference type="Proteomes" id="UP000256334">
    <property type="component" value="Unassembled WGS sequence"/>
</dbReference>